<evidence type="ECO:0000256" key="4">
    <source>
        <dbReference type="ARBA" id="ARBA00022741"/>
    </source>
</evidence>
<dbReference type="GO" id="GO:0005524">
    <property type="term" value="F:ATP binding"/>
    <property type="evidence" value="ECO:0007669"/>
    <property type="project" value="UniProtKB-UniRule"/>
</dbReference>
<dbReference type="FunFam" id="1.10.510.10:FF:000060">
    <property type="entry name" value="G-type lectin S-receptor-like serine/threonine-protein kinase"/>
    <property type="match status" value="1"/>
</dbReference>
<accession>A0A835DVB8</accession>
<evidence type="ECO:0000313" key="14">
    <source>
        <dbReference type="Proteomes" id="UP000655225"/>
    </source>
</evidence>
<reference evidence="13 14" key="1">
    <citation type="submission" date="2020-04" db="EMBL/GenBank/DDBJ databases">
        <title>Plant Genome Project.</title>
        <authorList>
            <person name="Zhang R.-G."/>
        </authorList>
    </citation>
    <scope>NUCLEOTIDE SEQUENCE [LARGE SCALE GENOMIC DNA]</scope>
    <source>
        <strain evidence="13">YNK0</strain>
        <tissue evidence="13">Leaf</tissue>
    </source>
</reference>
<dbReference type="CDD" id="cd14066">
    <property type="entry name" value="STKc_IRAK"/>
    <property type="match status" value="1"/>
</dbReference>
<evidence type="ECO:0000256" key="5">
    <source>
        <dbReference type="ARBA" id="ARBA00022777"/>
    </source>
</evidence>
<evidence type="ECO:0000256" key="11">
    <source>
        <dbReference type="SAM" id="Phobius"/>
    </source>
</evidence>
<keyword evidence="4 9" id="KW-0547">Nucleotide-binding</keyword>
<dbReference type="Gene3D" id="3.30.200.20">
    <property type="entry name" value="Phosphorylase Kinase, domain 1"/>
    <property type="match status" value="1"/>
</dbReference>
<dbReference type="SMART" id="SM00220">
    <property type="entry name" value="S_TKc"/>
    <property type="match status" value="1"/>
</dbReference>
<dbReference type="InterPro" id="IPR011009">
    <property type="entry name" value="Kinase-like_dom_sf"/>
</dbReference>
<dbReference type="FunFam" id="3.30.200.20:FF:001238">
    <property type="entry name" value="Os08g0179000 protein"/>
    <property type="match status" value="1"/>
</dbReference>
<sequence>MNRGVFEDEALPWRSFGRFCFEIPNEGKDKLKNRVIMIVAMVVASGALLLGCNNMCRVIGNFSNANKLGEGGFGLVYKGKLLEGQEIAVKKLSKNSVQGGEEFKNEVISISKLQHRNLVRLLGCCIQGEEKIIIYEYLPNKSLDCIIFDKTRSAILDWRKRFNIILGIARGLLYLHQDSRLRIIHRDLKASNILLDSDMEPKISDFGMARIFGGDQTEASTSRVVGTYGYMSPEYAIDGHFSIKSDVFSFGVLVIEIVTGKKNKGFYHPDHQLNLLGHAWRLWNEGNVLQLIDASLGKSCTETEVLRCIHVGLLCVQQRTDDRPTMSTVALMLGGESALLPQPKQPGFFTERSPMNAKSWDTWSKGESSTSNNITGFERGSRESLYTLFFSLVLSGFLAAFSRGLMAYTSTTGLK</sequence>
<keyword evidence="5" id="KW-0418">Kinase</keyword>
<keyword evidence="11" id="KW-0472">Membrane</keyword>
<dbReference type="InterPro" id="IPR021820">
    <property type="entry name" value="S-locus_recpt_kinase_C"/>
</dbReference>
<dbReference type="OrthoDB" id="4062651at2759"/>
<evidence type="ECO:0000256" key="2">
    <source>
        <dbReference type="ARBA" id="ARBA00022679"/>
    </source>
</evidence>
<dbReference type="PANTHER" id="PTHR27002">
    <property type="entry name" value="RECEPTOR-LIKE SERINE/THREONINE-PROTEIN KINASE SD1-8"/>
    <property type="match status" value="1"/>
</dbReference>
<feature type="transmembrane region" description="Helical" evidence="11">
    <location>
        <begin position="385"/>
        <end position="406"/>
    </location>
</feature>
<keyword evidence="6 9" id="KW-0067">ATP-binding</keyword>
<dbReference type="InterPro" id="IPR000719">
    <property type="entry name" value="Prot_kinase_dom"/>
</dbReference>
<keyword evidence="3" id="KW-0732">Signal</keyword>
<dbReference type="EMBL" id="JABCRI010000001">
    <property type="protein sequence ID" value="KAF8414034.1"/>
    <property type="molecule type" value="Genomic_DNA"/>
</dbReference>
<dbReference type="PROSITE" id="PS00107">
    <property type="entry name" value="PROTEIN_KINASE_ATP"/>
    <property type="match status" value="1"/>
</dbReference>
<dbReference type="PROSITE" id="PS00108">
    <property type="entry name" value="PROTEIN_KINASE_ST"/>
    <property type="match status" value="1"/>
</dbReference>
<dbReference type="Gene3D" id="1.10.510.10">
    <property type="entry name" value="Transferase(Phosphotransferase) domain 1"/>
    <property type="match status" value="1"/>
</dbReference>
<evidence type="ECO:0000256" key="1">
    <source>
        <dbReference type="ARBA" id="ARBA00022527"/>
    </source>
</evidence>
<keyword evidence="14" id="KW-1185">Reference proteome</keyword>
<dbReference type="InterPro" id="IPR001245">
    <property type="entry name" value="Ser-Thr/Tyr_kinase_cat_dom"/>
</dbReference>
<feature type="domain" description="Protein kinase" evidence="12">
    <location>
        <begin position="62"/>
        <end position="340"/>
    </location>
</feature>
<evidence type="ECO:0000256" key="9">
    <source>
        <dbReference type="PROSITE-ProRule" id="PRU10141"/>
    </source>
</evidence>
<dbReference type="InterPro" id="IPR008271">
    <property type="entry name" value="Ser/Thr_kinase_AS"/>
</dbReference>
<evidence type="ECO:0000256" key="8">
    <source>
        <dbReference type="ARBA" id="ARBA00023180"/>
    </source>
</evidence>
<evidence type="ECO:0000259" key="12">
    <source>
        <dbReference type="PROSITE" id="PS50011"/>
    </source>
</evidence>
<dbReference type="PANTHER" id="PTHR27002:SF825">
    <property type="entry name" value="RECEPTOR-LIKE SERINE_THREONINE-PROTEIN KINASE"/>
    <property type="match status" value="1"/>
</dbReference>
<comment type="similarity">
    <text evidence="10">Belongs to the protein kinase superfamily.</text>
</comment>
<gene>
    <name evidence="13" type="ORF">HHK36_002033</name>
</gene>
<dbReference type="Proteomes" id="UP000655225">
    <property type="component" value="Unassembled WGS sequence"/>
</dbReference>
<dbReference type="GO" id="GO:0004674">
    <property type="term" value="F:protein serine/threonine kinase activity"/>
    <property type="evidence" value="ECO:0007669"/>
    <property type="project" value="UniProtKB-KW"/>
</dbReference>
<dbReference type="AlphaFoldDB" id="A0A835DVB8"/>
<keyword evidence="8" id="KW-0325">Glycoprotein</keyword>
<evidence type="ECO:0000256" key="6">
    <source>
        <dbReference type="ARBA" id="ARBA00022840"/>
    </source>
</evidence>
<evidence type="ECO:0000313" key="13">
    <source>
        <dbReference type="EMBL" id="KAF8414034.1"/>
    </source>
</evidence>
<evidence type="ECO:0000256" key="3">
    <source>
        <dbReference type="ARBA" id="ARBA00022729"/>
    </source>
</evidence>
<dbReference type="SUPFAM" id="SSF56112">
    <property type="entry name" value="Protein kinase-like (PK-like)"/>
    <property type="match status" value="1"/>
</dbReference>
<feature type="transmembrane region" description="Helical" evidence="11">
    <location>
        <begin position="35"/>
        <end position="52"/>
    </location>
</feature>
<dbReference type="PROSITE" id="PS50011">
    <property type="entry name" value="PROTEIN_KINASE_DOM"/>
    <property type="match status" value="1"/>
</dbReference>
<keyword evidence="2" id="KW-0808">Transferase</keyword>
<dbReference type="Pfam" id="PF11883">
    <property type="entry name" value="DUF3403"/>
    <property type="match status" value="1"/>
</dbReference>
<keyword evidence="1 10" id="KW-0723">Serine/threonine-protein kinase</keyword>
<evidence type="ECO:0000256" key="7">
    <source>
        <dbReference type="ARBA" id="ARBA00023157"/>
    </source>
</evidence>
<protein>
    <recommendedName>
        <fullName evidence="12">Protein kinase domain-containing protein</fullName>
    </recommendedName>
</protein>
<dbReference type="InterPro" id="IPR017441">
    <property type="entry name" value="Protein_kinase_ATP_BS"/>
</dbReference>
<feature type="binding site" evidence="9">
    <location>
        <position position="91"/>
    </location>
    <ligand>
        <name>ATP</name>
        <dbReference type="ChEBI" id="CHEBI:30616"/>
    </ligand>
</feature>
<dbReference type="Pfam" id="PF07714">
    <property type="entry name" value="PK_Tyr_Ser-Thr"/>
    <property type="match status" value="1"/>
</dbReference>
<dbReference type="GO" id="GO:0005886">
    <property type="term" value="C:plasma membrane"/>
    <property type="evidence" value="ECO:0007669"/>
    <property type="project" value="TreeGrafter"/>
</dbReference>
<keyword evidence="11" id="KW-0812">Transmembrane</keyword>
<keyword evidence="7" id="KW-1015">Disulfide bond</keyword>
<dbReference type="OMA" id="SHYTESM"/>
<proteinExistence type="inferred from homology"/>
<keyword evidence="11" id="KW-1133">Transmembrane helix</keyword>
<evidence type="ECO:0000256" key="10">
    <source>
        <dbReference type="RuleBase" id="RU000304"/>
    </source>
</evidence>
<comment type="caution">
    <text evidence="13">The sequence shown here is derived from an EMBL/GenBank/DDBJ whole genome shotgun (WGS) entry which is preliminary data.</text>
</comment>
<name>A0A835DVB8_TETSI</name>
<organism evidence="13 14">
    <name type="scientific">Tetracentron sinense</name>
    <name type="common">Spur-leaf</name>
    <dbReference type="NCBI Taxonomy" id="13715"/>
    <lineage>
        <taxon>Eukaryota</taxon>
        <taxon>Viridiplantae</taxon>
        <taxon>Streptophyta</taxon>
        <taxon>Embryophyta</taxon>
        <taxon>Tracheophyta</taxon>
        <taxon>Spermatophyta</taxon>
        <taxon>Magnoliopsida</taxon>
        <taxon>Trochodendrales</taxon>
        <taxon>Trochodendraceae</taxon>
        <taxon>Tetracentron</taxon>
    </lineage>
</organism>